<name>A0ABR6HFS7_AMIAI</name>
<dbReference type="Proteomes" id="UP000577697">
    <property type="component" value="Unassembled WGS sequence"/>
</dbReference>
<evidence type="ECO:0000313" key="3">
    <source>
        <dbReference type="Proteomes" id="UP000577697"/>
    </source>
</evidence>
<dbReference type="RefSeq" id="WP_154387039.1">
    <property type="nucleotide sequence ID" value="NZ_CP015005.1"/>
</dbReference>
<proteinExistence type="predicted"/>
<accession>A0ABR6HFS7</accession>
<dbReference type="EMBL" id="JACICB010000029">
    <property type="protein sequence ID" value="MBB3709414.1"/>
    <property type="molecule type" value="Genomic_DNA"/>
</dbReference>
<evidence type="ECO:0000313" key="2">
    <source>
        <dbReference type="EMBL" id="MBB3709414.1"/>
    </source>
</evidence>
<feature type="region of interest" description="Disordered" evidence="1">
    <location>
        <begin position="1"/>
        <end position="22"/>
    </location>
</feature>
<gene>
    <name evidence="2" type="ORF">FHS67_005765</name>
</gene>
<protein>
    <recommendedName>
        <fullName evidence="4">Sulfotransferase domain-containing protein</fullName>
    </recommendedName>
</protein>
<comment type="caution">
    <text evidence="2">The sequence shown here is derived from an EMBL/GenBank/DDBJ whole genome shotgun (WGS) entry which is preliminary data.</text>
</comment>
<keyword evidence="3" id="KW-1185">Reference proteome</keyword>
<evidence type="ECO:0008006" key="4">
    <source>
        <dbReference type="Google" id="ProtNLM"/>
    </source>
</evidence>
<evidence type="ECO:0000256" key="1">
    <source>
        <dbReference type="SAM" id="MobiDB-lite"/>
    </source>
</evidence>
<sequence length="130" mass="14574">MSWRKRDRFQGNPVRSHGTRGIPANDRFCSPIFRHPAFIVNMRSLDNTIASATRTGMGMASEQFTDADVMLREFVSEGASDVFHVHYDDYARNASALRGLFDFLGASFNEASIRDVLNKKHSTFAEPVSA</sequence>
<organism evidence="2 3">
    <name type="scientific">Aminobacter aminovorans</name>
    <name type="common">Chelatobacter heintzii</name>
    <dbReference type="NCBI Taxonomy" id="83263"/>
    <lineage>
        <taxon>Bacteria</taxon>
        <taxon>Pseudomonadati</taxon>
        <taxon>Pseudomonadota</taxon>
        <taxon>Alphaproteobacteria</taxon>
        <taxon>Hyphomicrobiales</taxon>
        <taxon>Phyllobacteriaceae</taxon>
        <taxon>Aminobacter</taxon>
    </lineage>
</organism>
<reference evidence="2 3" key="1">
    <citation type="submission" date="2020-08" db="EMBL/GenBank/DDBJ databases">
        <title>Genomic Encyclopedia of Type Strains, Phase IV (KMG-IV): sequencing the most valuable type-strain genomes for metagenomic binning, comparative biology and taxonomic classification.</title>
        <authorList>
            <person name="Goeker M."/>
        </authorList>
    </citation>
    <scope>NUCLEOTIDE SEQUENCE [LARGE SCALE GENOMIC DNA]</scope>
    <source>
        <strain evidence="2 3">DSM 10368</strain>
    </source>
</reference>